<dbReference type="AlphaFoldDB" id="A0A5J5EJR6"/>
<proteinExistence type="predicted"/>
<organism evidence="2 3">
    <name type="scientific">Sphaerosporella brunnea</name>
    <dbReference type="NCBI Taxonomy" id="1250544"/>
    <lineage>
        <taxon>Eukaryota</taxon>
        <taxon>Fungi</taxon>
        <taxon>Dikarya</taxon>
        <taxon>Ascomycota</taxon>
        <taxon>Pezizomycotina</taxon>
        <taxon>Pezizomycetes</taxon>
        <taxon>Pezizales</taxon>
        <taxon>Pyronemataceae</taxon>
        <taxon>Sphaerosporella</taxon>
    </lineage>
</organism>
<comment type="caution">
    <text evidence="2">The sequence shown here is derived from an EMBL/GenBank/DDBJ whole genome shotgun (WGS) entry which is preliminary data.</text>
</comment>
<accession>A0A5J5EJR6</accession>
<feature type="region of interest" description="Disordered" evidence="1">
    <location>
        <begin position="193"/>
        <end position="291"/>
    </location>
</feature>
<gene>
    <name evidence="2" type="ORF">FN846DRAFT_911887</name>
</gene>
<name>A0A5J5EJR6_9PEZI</name>
<dbReference type="Proteomes" id="UP000326924">
    <property type="component" value="Unassembled WGS sequence"/>
</dbReference>
<keyword evidence="3" id="KW-1185">Reference proteome</keyword>
<evidence type="ECO:0000313" key="3">
    <source>
        <dbReference type="Proteomes" id="UP000326924"/>
    </source>
</evidence>
<dbReference type="InParanoid" id="A0A5J5EJR6"/>
<dbReference type="EMBL" id="VXIS01000272">
    <property type="protein sequence ID" value="KAA8895317.1"/>
    <property type="molecule type" value="Genomic_DNA"/>
</dbReference>
<evidence type="ECO:0000256" key="1">
    <source>
        <dbReference type="SAM" id="MobiDB-lite"/>
    </source>
</evidence>
<sequence length="420" mass="45111">MVSNQLTIQSTEILLKAPKVIVVKGSLLDGEMKDHSTDRCHTIGKLHLVIRYLAATLIRIRIDGTWCNFTGAPSSASALAVKPHTWTKKELDPLSERAQHLSQKRIDQIKAHNCKTPPAVLLLLGIPAQDTCLQNFVNDISRAVTRKHGTIISIGTGNEQTINRATRSRPAKYSLSLHPENWATAIMECIAPPSTTEDQKRLRASSPAPPPRKRPATSSGKQNASSAAAPTLMIDTTGEGLATGPSGSNNIVTPALGQKRADVPDALTSRRTNRKTPSLVRVHEASKSMSGALNASPVKNEVDQRWGPANFGLGAGFKRTSGYNTMVNTAGGTPQVKLKVNAPGCDIPQVKPDTSQVKLEDDAPGCDIPQVKLEVDAPGNLGGLGSNNRIQGTVRNMISLYEGRGPFCRKHCRPVNECCN</sequence>
<evidence type="ECO:0000313" key="2">
    <source>
        <dbReference type="EMBL" id="KAA8895317.1"/>
    </source>
</evidence>
<protein>
    <submittedName>
        <fullName evidence="2">Uncharacterized protein</fullName>
    </submittedName>
</protein>
<reference evidence="2 3" key="1">
    <citation type="submission" date="2019-09" db="EMBL/GenBank/DDBJ databases">
        <title>Draft genome of the ectomycorrhizal ascomycete Sphaerosporella brunnea.</title>
        <authorList>
            <consortium name="DOE Joint Genome Institute"/>
            <person name="Benucci G.M."/>
            <person name="Marozzi G."/>
            <person name="Antonielli L."/>
            <person name="Sanchez S."/>
            <person name="Marco P."/>
            <person name="Wang X."/>
            <person name="Falini L.B."/>
            <person name="Barry K."/>
            <person name="Haridas S."/>
            <person name="Lipzen A."/>
            <person name="Labutti K."/>
            <person name="Grigoriev I.V."/>
            <person name="Murat C."/>
            <person name="Martin F."/>
            <person name="Albertini E."/>
            <person name="Donnini D."/>
            <person name="Bonito G."/>
        </authorList>
    </citation>
    <scope>NUCLEOTIDE SEQUENCE [LARGE SCALE GENOMIC DNA]</scope>
    <source>
        <strain evidence="2 3">Sb_GMNB300</strain>
    </source>
</reference>